<keyword evidence="2" id="KW-1185">Reference proteome</keyword>
<dbReference type="Proteomes" id="UP000198704">
    <property type="component" value="Unassembled WGS sequence"/>
</dbReference>
<organism evidence="1 2">
    <name type="scientific">Methylobacterium phyllostachyos</name>
    <dbReference type="NCBI Taxonomy" id="582672"/>
    <lineage>
        <taxon>Bacteria</taxon>
        <taxon>Pseudomonadati</taxon>
        <taxon>Pseudomonadota</taxon>
        <taxon>Alphaproteobacteria</taxon>
        <taxon>Hyphomicrobiales</taxon>
        <taxon>Methylobacteriaceae</taxon>
        <taxon>Methylobacterium</taxon>
    </lineage>
</organism>
<protein>
    <submittedName>
        <fullName evidence="1">Uncharacterized protein</fullName>
    </submittedName>
</protein>
<accession>A0A1H0IKY0</accession>
<sequence>MLVSALTLRRCLLLGLMLVSLVKLADGIARYELRRATGAITYAADAGSEASAD</sequence>
<dbReference type="AlphaFoldDB" id="A0A1H0IKY0"/>
<evidence type="ECO:0000313" key="1">
    <source>
        <dbReference type="EMBL" id="SDO31986.1"/>
    </source>
</evidence>
<name>A0A1H0IKY0_9HYPH</name>
<gene>
    <name evidence="1" type="ORF">SAMN05216360_11959</name>
</gene>
<reference evidence="2" key="1">
    <citation type="submission" date="2016-10" db="EMBL/GenBank/DDBJ databases">
        <authorList>
            <person name="Varghese N."/>
            <person name="Submissions S."/>
        </authorList>
    </citation>
    <scope>NUCLEOTIDE SEQUENCE [LARGE SCALE GENOMIC DNA]</scope>
    <source>
        <strain evidence="2">BL47</strain>
    </source>
</reference>
<dbReference type="EMBL" id="FNHS01000019">
    <property type="protein sequence ID" value="SDO31986.1"/>
    <property type="molecule type" value="Genomic_DNA"/>
</dbReference>
<proteinExistence type="predicted"/>
<evidence type="ECO:0000313" key="2">
    <source>
        <dbReference type="Proteomes" id="UP000198704"/>
    </source>
</evidence>
<dbReference type="RefSeq" id="WP_167627778.1">
    <property type="nucleotide sequence ID" value="NZ_FNHS01000019.1"/>
</dbReference>